<dbReference type="AlphaFoldDB" id="A0A504J4X6"/>
<keyword evidence="2" id="KW-1185">Reference proteome</keyword>
<evidence type="ECO:0000313" key="1">
    <source>
        <dbReference type="EMBL" id="TPN81231.1"/>
    </source>
</evidence>
<sequence>MNFIPCNDTHPDDDIVVEISIGDNAEHDHCGLELCSPFCNCHCCHIHATYFEMKSHHFVIREANTLSISYHENTIEDLVYGILQPPRYIG</sequence>
<dbReference type="InterPro" id="IPR046601">
    <property type="entry name" value="DUF6660"/>
</dbReference>
<dbReference type="OrthoDB" id="997115at2"/>
<reference evidence="1 2" key="1">
    <citation type="submission" date="2019-06" db="EMBL/GenBank/DDBJ databases">
        <authorList>
            <person name="Meng X."/>
        </authorList>
    </citation>
    <scope>NUCLEOTIDE SEQUENCE [LARGE SCALE GENOMIC DNA]</scope>
    <source>
        <strain evidence="1 2">M625</strain>
    </source>
</reference>
<proteinExistence type="predicted"/>
<accession>A0A504J4X6</accession>
<organism evidence="1 2">
    <name type="scientific">Aquimarina algicola</name>
    <dbReference type="NCBI Taxonomy" id="2589995"/>
    <lineage>
        <taxon>Bacteria</taxon>
        <taxon>Pseudomonadati</taxon>
        <taxon>Bacteroidota</taxon>
        <taxon>Flavobacteriia</taxon>
        <taxon>Flavobacteriales</taxon>
        <taxon>Flavobacteriaceae</taxon>
        <taxon>Aquimarina</taxon>
    </lineage>
</organism>
<dbReference type="Proteomes" id="UP000315540">
    <property type="component" value="Unassembled WGS sequence"/>
</dbReference>
<name>A0A504J4X6_9FLAO</name>
<evidence type="ECO:0000313" key="2">
    <source>
        <dbReference type="Proteomes" id="UP000315540"/>
    </source>
</evidence>
<gene>
    <name evidence="1" type="ORF">FHK87_24925</name>
</gene>
<comment type="caution">
    <text evidence="1">The sequence shown here is derived from an EMBL/GenBank/DDBJ whole genome shotgun (WGS) entry which is preliminary data.</text>
</comment>
<dbReference type="Pfam" id="PF20365">
    <property type="entry name" value="DUF6660"/>
    <property type="match status" value="1"/>
</dbReference>
<protein>
    <submittedName>
        <fullName evidence="1">Uncharacterized protein</fullName>
    </submittedName>
</protein>
<dbReference type="EMBL" id="VFWZ01000011">
    <property type="protein sequence ID" value="TPN81231.1"/>
    <property type="molecule type" value="Genomic_DNA"/>
</dbReference>